<reference evidence="1 2" key="1">
    <citation type="submission" date="2019-06" db="EMBL/GenBank/DDBJ databases">
        <title>Sequencing the genomes of 1000 actinobacteria strains.</title>
        <authorList>
            <person name="Klenk H.-P."/>
        </authorList>
    </citation>
    <scope>NUCLEOTIDE SEQUENCE [LARGE SCALE GENOMIC DNA]</scope>
    <source>
        <strain evidence="1 2">DSM 102200</strain>
    </source>
</reference>
<accession>A0A543CI71</accession>
<proteinExistence type="predicted"/>
<keyword evidence="2" id="KW-1185">Reference proteome</keyword>
<protein>
    <submittedName>
        <fullName evidence="1">Uncharacterized protein</fullName>
    </submittedName>
</protein>
<dbReference type="Proteomes" id="UP000316096">
    <property type="component" value="Unassembled WGS sequence"/>
</dbReference>
<sequence>MVAETNFLGQIVRHLEQLKQALESQNVIAHVNGIGRSGVALQIADLPGDVTCRSNPTDAHHLWFWHNNEPLTPAGSRTEAREAAAKLLELRSKARGGDES</sequence>
<gene>
    <name evidence="1" type="ORF">FB559_2146</name>
</gene>
<organism evidence="1 2">
    <name type="scientific">Actinoallomurus bryophytorum</name>
    <dbReference type="NCBI Taxonomy" id="1490222"/>
    <lineage>
        <taxon>Bacteria</taxon>
        <taxon>Bacillati</taxon>
        <taxon>Actinomycetota</taxon>
        <taxon>Actinomycetes</taxon>
        <taxon>Streptosporangiales</taxon>
        <taxon>Thermomonosporaceae</taxon>
        <taxon>Actinoallomurus</taxon>
    </lineage>
</organism>
<evidence type="ECO:0000313" key="1">
    <source>
        <dbReference type="EMBL" id="TQL96607.1"/>
    </source>
</evidence>
<comment type="caution">
    <text evidence="1">The sequence shown here is derived from an EMBL/GenBank/DDBJ whole genome shotgun (WGS) entry which is preliminary data.</text>
</comment>
<name>A0A543CI71_9ACTN</name>
<dbReference type="AlphaFoldDB" id="A0A543CI71"/>
<evidence type="ECO:0000313" key="2">
    <source>
        <dbReference type="Proteomes" id="UP000316096"/>
    </source>
</evidence>
<dbReference type="RefSeq" id="WP_141955445.1">
    <property type="nucleotide sequence ID" value="NZ_VFOZ01000001.1"/>
</dbReference>
<dbReference type="EMBL" id="VFOZ01000001">
    <property type="protein sequence ID" value="TQL96607.1"/>
    <property type="molecule type" value="Genomic_DNA"/>
</dbReference>